<evidence type="ECO:0000313" key="1">
    <source>
        <dbReference type="EMBL" id="ANW04401.1"/>
    </source>
</evidence>
<dbReference type="EMBL" id="CP016428">
    <property type="protein sequence ID" value="ANW04401.1"/>
    <property type="molecule type" value="Genomic_DNA"/>
</dbReference>
<sequence>MHTMAAESTIHTIDVINHETAIIERYIEGMVEQLYADLMKHLYQTVGEAAESHGNTITRNEHNGDISLGFLAMLQKIEFGVNQYGSAQRPSIHMAPGQGHKFIKALQAQPNDYHLKVEATSLEKEKSAVAREAERISRFRWE</sequence>
<organism evidence="1 2">
    <name type="scientific">Bradyrhizobium icense</name>
    <dbReference type="NCBI Taxonomy" id="1274631"/>
    <lineage>
        <taxon>Bacteria</taxon>
        <taxon>Pseudomonadati</taxon>
        <taxon>Pseudomonadota</taxon>
        <taxon>Alphaproteobacteria</taxon>
        <taxon>Hyphomicrobiales</taxon>
        <taxon>Nitrobacteraceae</taxon>
        <taxon>Bradyrhizobium</taxon>
    </lineage>
</organism>
<evidence type="ECO:0000313" key="2">
    <source>
        <dbReference type="Proteomes" id="UP000092839"/>
    </source>
</evidence>
<protein>
    <submittedName>
        <fullName evidence="1">Uncharacterized protein</fullName>
    </submittedName>
</protein>
<dbReference type="STRING" id="1274631.LMTR13_33940"/>
<keyword evidence="2" id="KW-1185">Reference proteome</keyword>
<name>A0A1B1UNW1_9BRAD</name>
<accession>A0A1B1UNW1</accession>
<proteinExistence type="predicted"/>
<dbReference type="KEGG" id="bic:LMTR13_33940"/>
<dbReference type="Proteomes" id="UP000092839">
    <property type="component" value="Chromosome"/>
</dbReference>
<gene>
    <name evidence="1" type="ORF">LMTR13_33940</name>
</gene>
<reference evidence="1 2" key="1">
    <citation type="submission" date="2016-07" db="EMBL/GenBank/DDBJ databases">
        <title>Complete genome sequence of Bradyrhizobium icense LMTR 13T, a potential inoculant strain isolated from lima bean (Phaseolus lunatus) in Peru.</title>
        <authorList>
            <person name="Ormeno-Orrillo E."/>
            <person name="Duran D."/>
            <person name="Rogel M.A."/>
            <person name="Rey L."/>
            <person name="Imperial J."/>
            <person name="Ruiz-Argueso T."/>
            <person name="Martinez-Romero E."/>
        </authorList>
    </citation>
    <scope>NUCLEOTIDE SEQUENCE [LARGE SCALE GENOMIC DNA]</scope>
    <source>
        <strain evidence="1 2">LMTR 13</strain>
    </source>
</reference>
<dbReference type="AlphaFoldDB" id="A0A1B1UNW1"/>